<gene>
    <name evidence="1" type="ORF">PGIGA_G00260690</name>
</gene>
<reference evidence="1 2" key="1">
    <citation type="journal article" date="2022" name="bioRxiv">
        <title>An ancient truncated duplication of the anti-Mullerian hormone receptor type 2 gene is a potential conserved master sex determinant in the Pangasiidae catfish family.</title>
        <authorList>
            <person name="Wen M."/>
            <person name="Pan Q."/>
            <person name="Jouanno E."/>
            <person name="Montfort J."/>
            <person name="Zahm M."/>
            <person name="Cabau C."/>
            <person name="Klopp C."/>
            <person name="Iampietro C."/>
            <person name="Roques C."/>
            <person name="Bouchez O."/>
            <person name="Castinel A."/>
            <person name="Donnadieu C."/>
            <person name="Parrinello H."/>
            <person name="Poncet C."/>
            <person name="Belmonte E."/>
            <person name="Gautier V."/>
            <person name="Avarre J.-C."/>
            <person name="Dugue R."/>
            <person name="Gustiano R."/>
            <person name="Ha T.T.T."/>
            <person name="Campet M."/>
            <person name="Sriphairoj K."/>
            <person name="Ribolli J."/>
            <person name="de Almeida F.L."/>
            <person name="Desvignes T."/>
            <person name="Postlethwait J.H."/>
            <person name="Bucao C.F."/>
            <person name="Robinson-Rechavi M."/>
            <person name="Bobe J."/>
            <person name="Herpin A."/>
            <person name="Guiguen Y."/>
        </authorList>
    </citation>
    <scope>NUCLEOTIDE SEQUENCE [LARGE SCALE GENOMIC DNA]</scope>
    <source>
        <strain evidence="1">YG-Dec2019</strain>
    </source>
</reference>
<name>A0ACC5WV62_PANGG</name>
<dbReference type="Proteomes" id="UP000829447">
    <property type="component" value="Linkage Group LG9"/>
</dbReference>
<evidence type="ECO:0000313" key="2">
    <source>
        <dbReference type="Proteomes" id="UP000829447"/>
    </source>
</evidence>
<proteinExistence type="predicted"/>
<comment type="caution">
    <text evidence="1">The sequence shown here is derived from an EMBL/GenBank/DDBJ whole genome shotgun (WGS) entry which is preliminary data.</text>
</comment>
<evidence type="ECO:0000313" key="1">
    <source>
        <dbReference type="EMBL" id="MCI4382170.1"/>
    </source>
</evidence>
<dbReference type="EMBL" id="CM040462">
    <property type="protein sequence ID" value="MCI4382170.1"/>
    <property type="molecule type" value="Genomic_DNA"/>
</dbReference>
<sequence>MSPVGQVQLTFTYRKQKHNIQFQVVEGNVPAILGCVTCEKLGMVRRIYEIKAEDDPLKDFDDLFSGLGCLPIEHHIKTDPNVSPVIHPPRKVPVALKDKMVEELHKMESMGVIAKQTDPTDWVNSMVTVVKSNKIRICMDPQDLNKAIKREHYPLLTVEEVVSSMPNAKIFSVLDTNQGFWQIKLDDESSKLCTFNTPIGRYRFLRLPFGVSSANEVFQRAIAQMLEGLEGVINVIDDILVWGQTTEEHDHRLIKLLERGRE</sequence>
<organism evidence="1 2">
    <name type="scientific">Pangasianodon gigas</name>
    <name type="common">Mekong giant catfish</name>
    <name type="synonym">Pangasius gigas</name>
    <dbReference type="NCBI Taxonomy" id="30993"/>
    <lineage>
        <taxon>Eukaryota</taxon>
        <taxon>Metazoa</taxon>
        <taxon>Chordata</taxon>
        <taxon>Craniata</taxon>
        <taxon>Vertebrata</taxon>
        <taxon>Euteleostomi</taxon>
        <taxon>Actinopterygii</taxon>
        <taxon>Neopterygii</taxon>
        <taxon>Teleostei</taxon>
        <taxon>Ostariophysi</taxon>
        <taxon>Siluriformes</taxon>
        <taxon>Pangasiidae</taxon>
        <taxon>Pangasianodon</taxon>
    </lineage>
</organism>
<protein>
    <submittedName>
        <fullName evidence="1">Uncharacterized protein</fullName>
    </submittedName>
</protein>
<accession>A0ACC5WV62</accession>
<keyword evidence="2" id="KW-1185">Reference proteome</keyword>